<protein>
    <submittedName>
        <fullName evidence="1">Uncharacterized protein</fullName>
    </submittedName>
</protein>
<evidence type="ECO:0000313" key="2">
    <source>
        <dbReference type="Proteomes" id="UP000009320"/>
    </source>
</evidence>
<reference evidence="1 2" key="1">
    <citation type="submission" date="2012-06" db="EMBL/GenBank/DDBJ databases">
        <title>Draft Genome Sequence of Lactobacillus hominis Strain CRBIP 24.179T, isolated from human intestine.</title>
        <authorList>
            <person name="Cousin S."/>
            <person name="Ma L."/>
            <person name="Bizet C."/>
            <person name="Loux V."/>
            <person name="Bouchier C."/>
            <person name="Clermont D."/>
            <person name="Creno S."/>
        </authorList>
    </citation>
    <scope>NUCLEOTIDE SEQUENCE [LARGE SCALE GENOMIC DNA]</scope>
    <source>
        <strain evidence="2">CRBIP 24.179T</strain>
    </source>
</reference>
<dbReference type="GeneID" id="82846855"/>
<dbReference type="PATRIC" id="fig|1423758.3.peg.35"/>
<name>I7L9R2_9LACO</name>
<comment type="caution">
    <text evidence="1">The sequence shown here is derived from an EMBL/GenBank/DDBJ whole genome shotgun (WGS) entry which is preliminary data.</text>
</comment>
<proteinExistence type="predicted"/>
<gene>
    <name evidence="1" type="ORF">BN55_09385</name>
</gene>
<evidence type="ECO:0000313" key="1">
    <source>
        <dbReference type="EMBL" id="CCI81609.1"/>
    </source>
</evidence>
<sequence length="190" mass="22132">MSEEKETQSKSIEEEAKKIDDAKKVLLKQTIMHCRASAYDSLAVLALKYGGKVIKVKTKDETFYALSHGMDFTKKRIDSFIKLARLNTDYMNFVTGIFNERIIDKFRFNNFRGNFIDPSNWIKDRSNNYSVPVKYKAYPKVIKLYDIVSAELIYDLAKDAKRQSRILSNDNFEKISQIFIGMRFSSEMLC</sequence>
<keyword evidence="2" id="KW-1185">Reference proteome</keyword>
<accession>I7L9R2</accession>
<dbReference type="RefSeq" id="WP_008470429.1">
    <property type="nucleotide sequence ID" value="NZ_AYZP01000001.1"/>
</dbReference>
<dbReference type="AlphaFoldDB" id="I7L9R2"/>
<dbReference type="EMBL" id="CAKE01000004">
    <property type="protein sequence ID" value="CCI81609.1"/>
    <property type="molecule type" value="Genomic_DNA"/>
</dbReference>
<dbReference type="STRING" id="1423758.FC41_GL000032"/>
<organism evidence="1 2">
    <name type="scientific">Lactobacillus hominis DSM 23910 = CRBIP 24.179</name>
    <dbReference type="NCBI Taxonomy" id="1423758"/>
    <lineage>
        <taxon>Bacteria</taxon>
        <taxon>Bacillati</taxon>
        <taxon>Bacillota</taxon>
        <taxon>Bacilli</taxon>
        <taxon>Lactobacillales</taxon>
        <taxon>Lactobacillaceae</taxon>
        <taxon>Lactobacillus</taxon>
    </lineage>
</organism>
<dbReference type="Proteomes" id="UP000009320">
    <property type="component" value="Unassembled WGS sequence"/>
</dbReference>